<dbReference type="InterPro" id="IPR038377">
    <property type="entry name" value="Na/Glc_symporter_sf"/>
</dbReference>
<feature type="transmembrane region" description="Helical" evidence="14">
    <location>
        <begin position="271"/>
        <end position="296"/>
    </location>
</feature>
<feature type="transmembrane region" description="Helical" evidence="14">
    <location>
        <begin position="410"/>
        <end position="431"/>
    </location>
</feature>
<dbReference type="Pfam" id="PF00474">
    <property type="entry name" value="SSF"/>
    <property type="match status" value="1"/>
</dbReference>
<organism evidence="15 16">
    <name type="scientific">Termitidicoccus mucosus</name>
    <dbReference type="NCBI Taxonomy" id="1184151"/>
    <lineage>
        <taxon>Bacteria</taxon>
        <taxon>Pseudomonadati</taxon>
        <taxon>Verrucomicrobiota</taxon>
        <taxon>Opitutia</taxon>
        <taxon>Opitutales</taxon>
        <taxon>Opitutaceae</taxon>
        <taxon>Termitidicoccus</taxon>
    </lineage>
</organism>
<dbReference type="InterPro" id="IPR001734">
    <property type="entry name" value="Na/solute_symporter"/>
</dbReference>
<evidence type="ECO:0000256" key="4">
    <source>
        <dbReference type="ARBA" id="ARBA00022475"/>
    </source>
</evidence>
<keyword evidence="11" id="KW-0739">Sodium transport</keyword>
<evidence type="ECO:0000256" key="10">
    <source>
        <dbReference type="ARBA" id="ARBA00023180"/>
    </source>
</evidence>
<comment type="subcellular location">
    <subcellularLocation>
        <location evidence="1">Cell membrane</location>
        <topology evidence="1">Multi-pass membrane protein</topology>
    </subcellularLocation>
</comment>
<keyword evidence="9 14" id="KW-0472">Membrane</keyword>
<feature type="transmembrane region" description="Helical" evidence="14">
    <location>
        <begin position="66"/>
        <end position="87"/>
    </location>
</feature>
<feature type="transmembrane region" description="Helical" evidence="14">
    <location>
        <begin position="146"/>
        <end position="168"/>
    </location>
</feature>
<feature type="transmembrane region" description="Helical" evidence="14">
    <location>
        <begin position="468"/>
        <end position="490"/>
    </location>
</feature>
<evidence type="ECO:0000256" key="6">
    <source>
        <dbReference type="ARBA" id="ARBA00022989"/>
    </source>
</evidence>
<dbReference type="InterPro" id="IPR018212">
    <property type="entry name" value="Na/solute_symporter_CS"/>
</dbReference>
<keyword evidence="8" id="KW-0406">Ion transport</keyword>
<evidence type="ECO:0000256" key="7">
    <source>
        <dbReference type="ARBA" id="ARBA00023053"/>
    </source>
</evidence>
<dbReference type="PANTHER" id="PTHR42985:SF40">
    <property type="entry name" value="LD47995P-RELATED"/>
    <property type="match status" value="1"/>
</dbReference>
<dbReference type="Proteomes" id="UP000078486">
    <property type="component" value="Unassembled WGS sequence"/>
</dbReference>
<comment type="catalytic activity">
    <reaction evidence="12">
        <text>iodide(out) + 2 Na(+)(out) = iodide(in) + 2 Na(+)(in)</text>
        <dbReference type="Rhea" id="RHEA:71207"/>
        <dbReference type="ChEBI" id="CHEBI:16382"/>
        <dbReference type="ChEBI" id="CHEBI:29101"/>
    </reaction>
</comment>
<evidence type="ECO:0000313" key="16">
    <source>
        <dbReference type="Proteomes" id="UP000078486"/>
    </source>
</evidence>
<evidence type="ECO:0008006" key="17">
    <source>
        <dbReference type="Google" id="ProtNLM"/>
    </source>
</evidence>
<evidence type="ECO:0000313" key="15">
    <source>
        <dbReference type="EMBL" id="OAM89754.1"/>
    </source>
</evidence>
<dbReference type="Gene3D" id="1.20.1730.10">
    <property type="entry name" value="Sodium/glucose cotransporter"/>
    <property type="match status" value="1"/>
</dbReference>
<proteinExistence type="inferred from homology"/>
<feature type="transmembrane region" description="Helical" evidence="14">
    <location>
        <begin position="175"/>
        <end position="199"/>
    </location>
</feature>
<dbReference type="PROSITE" id="PS00456">
    <property type="entry name" value="NA_SOLUT_SYMP_1"/>
    <property type="match status" value="1"/>
</dbReference>
<evidence type="ECO:0000256" key="9">
    <source>
        <dbReference type="ARBA" id="ARBA00023136"/>
    </source>
</evidence>
<feature type="transmembrane region" description="Helical" evidence="14">
    <location>
        <begin position="438"/>
        <end position="456"/>
    </location>
</feature>
<name>A0A178IIL3_9BACT</name>
<evidence type="ECO:0000256" key="14">
    <source>
        <dbReference type="SAM" id="Phobius"/>
    </source>
</evidence>
<keyword evidence="10" id="KW-0325">Glycoprotein</keyword>
<keyword evidence="3" id="KW-0813">Transport</keyword>
<feature type="transmembrane region" description="Helical" evidence="14">
    <location>
        <begin position="376"/>
        <end position="398"/>
    </location>
</feature>
<keyword evidence="4" id="KW-1003">Cell membrane</keyword>
<dbReference type="AlphaFoldDB" id="A0A178IIL3"/>
<protein>
    <recommendedName>
        <fullName evidence="17">Sodium:solute symporter</fullName>
    </recommendedName>
</protein>
<dbReference type="NCBIfam" id="TIGR00813">
    <property type="entry name" value="sss"/>
    <property type="match status" value="1"/>
</dbReference>
<evidence type="ECO:0000256" key="1">
    <source>
        <dbReference type="ARBA" id="ARBA00004651"/>
    </source>
</evidence>
<feature type="transmembrane region" description="Helical" evidence="14">
    <location>
        <begin position="107"/>
        <end position="134"/>
    </location>
</feature>
<evidence type="ECO:0000256" key="5">
    <source>
        <dbReference type="ARBA" id="ARBA00022692"/>
    </source>
</evidence>
<reference evidence="15 16" key="1">
    <citation type="submission" date="2016-01" db="EMBL/GenBank/DDBJ databases">
        <title>High potential of lignocellulose degradation of a new Verrucomicrobia species.</title>
        <authorList>
            <person name="Wang Y."/>
            <person name="Shi Y."/>
            <person name="Qiu Z."/>
            <person name="Liu S."/>
            <person name="Yang H."/>
        </authorList>
    </citation>
    <scope>NUCLEOTIDE SEQUENCE [LARGE SCALE GENOMIC DNA]</scope>
    <source>
        <strain evidence="15 16">TSB47</strain>
    </source>
</reference>
<feature type="transmembrane region" description="Helical" evidence="14">
    <location>
        <begin position="233"/>
        <end position="250"/>
    </location>
</feature>
<keyword evidence="16" id="KW-1185">Reference proteome</keyword>
<dbReference type="PANTHER" id="PTHR42985">
    <property type="entry name" value="SODIUM-COUPLED MONOCARBOXYLATE TRANSPORTER"/>
    <property type="match status" value="1"/>
</dbReference>
<dbReference type="GO" id="GO:0015293">
    <property type="term" value="F:symporter activity"/>
    <property type="evidence" value="ECO:0007669"/>
    <property type="project" value="TreeGrafter"/>
</dbReference>
<comment type="similarity">
    <text evidence="2 13">Belongs to the sodium:solute symporter (SSF) (TC 2.A.21) family.</text>
</comment>
<dbReference type="GO" id="GO:0098660">
    <property type="term" value="P:inorganic ion transmembrane transport"/>
    <property type="evidence" value="ECO:0007669"/>
    <property type="project" value="UniProtKB-ARBA"/>
</dbReference>
<dbReference type="InterPro" id="IPR051163">
    <property type="entry name" value="Sodium:Solute_Symporter_SSF"/>
</dbReference>
<accession>A0A178IIL3</accession>
<dbReference type="EMBL" id="LRRQ01000076">
    <property type="protein sequence ID" value="OAM89754.1"/>
    <property type="molecule type" value="Genomic_DNA"/>
</dbReference>
<dbReference type="GO" id="GO:0005886">
    <property type="term" value="C:plasma membrane"/>
    <property type="evidence" value="ECO:0007669"/>
    <property type="project" value="UniProtKB-SubCell"/>
</dbReference>
<dbReference type="STRING" id="1184151.AW736_10495"/>
<evidence type="ECO:0000256" key="13">
    <source>
        <dbReference type="RuleBase" id="RU362091"/>
    </source>
</evidence>
<evidence type="ECO:0000256" key="2">
    <source>
        <dbReference type="ARBA" id="ARBA00006434"/>
    </source>
</evidence>
<dbReference type="GO" id="GO:0015075">
    <property type="term" value="F:monoatomic ion transmembrane transporter activity"/>
    <property type="evidence" value="ECO:0007669"/>
    <property type="project" value="UniProtKB-ARBA"/>
</dbReference>
<dbReference type="GO" id="GO:0006814">
    <property type="term" value="P:sodium ion transport"/>
    <property type="evidence" value="ECO:0007669"/>
    <property type="project" value="UniProtKB-KW"/>
</dbReference>
<keyword evidence="6 14" id="KW-1133">Transmembrane helix</keyword>
<keyword evidence="5 14" id="KW-0812">Transmembrane</keyword>
<evidence type="ECO:0000256" key="12">
    <source>
        <dbReference type="ARBA" id="ARBA00036099"/>
    </source>
</evidence>
<sequence>MAAYFGIIVALGFWFSRKNTSTDNYFLGGRSMPGWLLGVSLISSIMSSMTFIAGPADSFKTAWFRTVQHLAVPLGGMLAAWVFVPFFRRGTISSAYEYLHKRFGASISAYAAVAFMVMQVMRASMIMYLLAIILQSMTGVRYEWCLIIGVAVSGVYTVKGGLKAVVYLDVVQTGLLLLGAFLLLGVIFSGIGGGIPAVFSEAWVANKLSFWDIDNRTGEFGPTSWAWSFSEKTVTTFFFVGILSFLIGCLDQINVQRWCAAKSAREARKSILVLGFGALPIWFAFKFIGTALFVYFSHNPDPVASAILAGDGAYKAEMIVPHFIVTYLPVGIAGLVIAGAMAAAMGSLSACISSSGMVWVGDIYKKYIKKTGDDRHYLLVGKLASGAVTMCILVSAMLVHTANTSTLADLHTSAVAVLGGSVPGLFFLGMFTRRGNKYGAWAGIAAAMCYTLYMLLGQVGALPAGWRLPIHIYYLAFFGNMIVLGAGYLVSRLTRRRTADLKNLTVWDQEKTPLV</sequence>
<dbReference type="PROSITE" id="PS50283">
    <property type="entry name" value="NA_SOLUT_SYMP_3"/>
    <property type="match status" value="1"/>
</dbReference>
<feature type="transmembrane region" description="Helical" evidence="14">
    <location>
        <begin position="35"/>
        <end position="54"/>
    </location>
</feature>
<keyword evidence="7" id="KW-0915">Sodium</keyword>
<gene>
    <name evidence="15" type="ORF">AW736_10495</name>
</gene>
<evidence type="ECO:0000256" key="3">
    <source>
        <dbReference type="ARBA" id="ARBA00022448"/>
    </source>
</evidence>
<evidence type="ECO:0000256" key="8">
    <source>
        <dbReference type="ARBA" id="ARBA00023065"/>
    </source>
</evidence>
<evidence type="ECO:0000256" key="11">
    <source>
        <dbReference type="ARBA" id="ARBA00023201"/>
    </source>
</evidence>
<comment type="caution">
    <text evidence="15">The sequence shown here is derived from an EMBL/GenBank/DDBJ whole genome shotgun (WGS) entry which is preliminary data.</text>
</comment>